<keyword evidence="1" id="KW-0812">Transmembrane</keyword>
<sequence length="257" mass="28339">MLLASSLFVIVCLTSIVFSRDAMSTRAIIFAVAGVLFFGLCAWFALSRLIRKKAAVVVDSDGLTDRASAIALGFIPWSDIVDAKVVQQDFRNSRHTFLGVSLRDPDKYLARCGPVARGVLKLNRRMSGYIVNIPQTTLSVTVEEILKRMNVFLQAQQVGKNPDDDNSFIRRTKELNATSKALIEQSQGWLERALAARGDDVRPLLQEAQGLPARINSHLIDGSRVQQGAGVVLGWPRTWHARGKSRAGTAWRRLAPA</sequence>
<evidence type="ECO:0000313" key="3">
    <source>
        <dbReference type="Proteomes" id="UP000199548"/>
    </source>
</evidence>
<keyword evidence="1" id="KW-1133">Transmembrane helix</keyword>
<dbReference type="RefSeq" id="WP_091013763.1">
    <property type="nucleotide sequence ID" value="NZ_CP041745.1"/>
</dbReference>
<keyword evidence="3" id="KW-1185">Reference proteome</keyword>
<evidence type="ECO:0000256" key="1">
    <source>
        <dbReference type="SAM" id="Phobius"/>
    </source>
</evidence>
<keyword evidence="1" id="KW-0472">Membrane</keyword>
<proteinExistence type="predicted"/>
<name>A0A1I3N7X7_9BURK</name>
<feature type="transmembrane region" description="Helical" evidence="1">
    <location>
        <begin position="29"/>
        <end position="46"/>
    </location>
</feature>
<evidence type="ECO:0000313" key="2">
    <source>
        <dbReference type="EMBL" id="SFJ05358.1"/>
    </source>
</evidence>
<accession>A0A1I3N7X7</accession>
<dbReference type="EMBL" id="FOQU01000005">
    <property type="protein sequence ID" value="SFJ05358.1"/>
    <property type="molecule type" value="Genomic_DNA"/>
</dbReference>
<reference evidence="2 3" key="1">
    <citation type="submission" date="2016-10" db="EMBL/GenBank/DDBJ databases">
        <authorList>
            <person name="de Groot N.N."/>
        </authorList>
    </citation>
    <scope>NUCLEOTIDE SEQUENCE [LARGE SCALE GENOMIC DNA]</scope>
    <source>
        <strain evidence="2 3">LMG 23650</strain>
    </source>
</reference>
<organism evidence="2 3">
    <name type="scientific">Paraburkholderia megapolitana</name>
    <dbReference type="NCBI Taxonomy" id="420953"/>
    <lineage>
        <taxon>Bacteria</taxon>
        <taxon>Pseudomonadati</taxon>
        <taxon>Pseudomonadota</taxon>
        <taxon>Betaproteobacteria</taxon>
        <taxon>Burkholderiales</taxon>
        <taxon>Burkholderiaceae</taxon>
        <taxon>Paraburkholderia</taxon>
    </lineage>
</organism>
<gene>
    <name evidence="2" type="ORF">SAMN05192543_105278</name>
</gene>
<protein>
    <submittedName>
        <fullName evidence="2">Uncharacterized protein</fullName>
    </submittedName>
</protein>
<dbReference type="Proteomes" id="UP000199548">
    <property type="component" value="Unassembled WGS sequence"/>
</dbReference>
<dbReference type="AlphaFoldDB" id="A0A1I3N7X7"/>
<dbReference type="InterPro" id="IPR048136">
    <property type="entry name" value="STM3941-like"/>
</dbReference>
<dbReference type="NCBIfam" id="NF041635">
    <property type="entry name" value="STM3941_fam"/>
    <property type="match status" value="1"/>
</dbReference>